<gene>
    <name evidence="1" type="ORF">C7451_11080</name>
</gene>
<evidence type="ECO:0000313" key="2">
    <source>
        <dbReference type="Proteomes" id="UP000248014"/>
    </source>
</evidence>
<dbReference type="InterPro" id="IPR021270">
    <property type="entry name" value="DUF2849"/>
</dbReference>
<keyword evidence="2" id="KW-1185">Reference proteome</keyword>
<evidence type="ECO:0000313" key="1">
    <source>
        <dbReference type="EMBL" id="PXW73353.1"/>
    </source>
</evidence>
<sequence>MKILTGNDLKTGDVIWWAGDTRWSRHLADSVDAGDEAEAILKREEAARRVNVPYVVDGKQTDQGPMPLHIKERIRAFGPTVRTDLAINTSIPIVKV</sequence>
<reference evidence="1 2" key="1">
    <citation type="submission" date="2018-05" db="EMBL/GenBank/DDBJ databases">
        <title>Genomic Encyclopedia of Type Strains, Phase IV (KMG-IV): sequencing the most valuable type-strain genomes for metagenomic binning, comparative biology and taxonomic classification.</title>
        <authorList>
            <person name="Goeker M."/>
        </authorList>
    </citation>
    <scope>NUCLEOTIDE SEQUENCE [LARGE SCALE GENOMIC DNA]</scope>
    <source>
        <strain evidence="1 2">DSM 3183</strain>
    </source>
</reference>
<dbReference type="Proteomes" id="UP000248014">
    <property type="component" value="Unassembled WGS sequence"/>
</dbReference>
<organism evidence="1 2">
    <name type="scientific">Blastomonas natatoria</name>
    <dbReference type="NCBI Taxonomy" id="34015"/>
    <lineage>
        <taxon>Bacteria</taxon>
        <taxon>Pseudomonadati</taxon>
        <taxon>Pseudomonadota</taxon>
        <taxon>Alphaproteobacteria</taxon>
        <taxon>Sphingomonadales</taxon>
        <taxon>Sphingomonadaceae</taxon>
        <taxon>Blastomonas</taxon>
    </lineage>
</organism>
<proteinExistence type="predicted"/>
<dbReference type="RefSeq" id="WP_110299494.1">
    <property type="nucleotide sequence ID" value="NZ_QJJM01000010.1"/>
</dbReference>
<accession>A0A2V3UVD4</accession>
<dbReference type="Pfam" id="PF11011">
    <property type="entry name" value="DUF2849"/>
    <property type="match status" value="1"/>
</dbReference>
<comment type="caution">
    <text evidence="1">The sequence shown here is derived from an EMBL/GenBank/DDBJ whole genome shotgun (WGS) entry which is preliminary data.</text>
</comment>
<dbReference type="EMBL" id="QJJM01000010">
    <property type="protein sequence ID" value="PXW73353.1"/>
    <property type="molecule type" value="Genomic_DNA"/>
</dbReference>
<dbReference type="OrthoDB" id="9815695at2"/>
<name>A0A2V3UVD4_9SPHN</name>
<dbReference type="AlphaFoldDB" id="A0A2V3UVD4"/>
<protein>
    <submittedName>
        <fullName evidence="1">Uncharacterized protein DUF2849</fullName>
    </submittedName>
</protein>